<protein>
    <submittedName>
        <fullName evidence="5">Ovalbumin-related protein X-like</fullName>
    </submittedName>
</protein>
<evidence type="ECO:0000256" key="1">
    <source>
        <dbReference type="ARBA" id="ARBA00006426"/>
    </source>
</evidence>
<dbReference type="Proteomes" id="UP001732780">
    <property type="component" value="Chromosome 30"/>
</dbReference>
<dbReference type="GO" id="GO:0005615">
    <property type="term" value="C:extracellular space"/>
    <property type="evidence" value="ECO:0007669"/>
    <property type="project" value="InterPro"/>
</dbReference>
<keyword evidence="2" id="KW-0646">Protease inhibitor</keyword>
<dbReference type="Gene3D" id="2.30.39.10">
    <property type="entry name" value="Alpha-1-antitrypsin, domain 1"/>
    <property type="match status" value="1"/>
</dbReference>
<gene>
    <name evidence="5" type="primary">LOC105073984</name>
</gene>
<organism evidence="4 5">
    <name type="scientific">Camelus bactrianus</name>
    <name type="common">Bactrian camel</name>
    <dbReference type="NCBI Taxonomy" id="9837"/>
    <lineage>
        <taxon>Eukaryota</taxon>
        <taxon>Metazoa</taxon>
        <taxon>Chordata</taxon>
        <taxon>Craniata</taxon>
        <taxon>Vertebrata</taxon>
        <taxon>Euteleostomi</taxon>
        <taxon>Mammalia</taxon>
        <taxon>Eutheria</taxon>
        <taxon>Laurasiatheria</taxon>
        <taxon>Artiodactyla</taxon>
        <taxon>Tylopoda</taxon>
        <taxon>Camelidae</taxon>
        <taxon>Camelus</taxon>
    </lineage>
</organism>
<reference evidence="5" key="1">
    <citation type="submission" date="2025-08" db="UniProtKB">
        <authorList>
            <consortium name="RefSeq"/>
        </authorList>
    </citation>
    <scope>IDENTIFICATION</scope>
    <source>
        <tissue evidence="5">Blood</tissue>
    </source>
</reference>
<dbReference type="PROSITE" id="PS00284">
    <property type="entry name" value="SERPIN"/>
    <property type="match status" value="1"/>
</dbReference>
<dbReference type="InterPro" id="IPR000215">
    <property type="entry name" value="Serpin_fam"/>
</dbReference>
<dbReference type="InterPro" id="IPR042178">
    <property type="entry name" value="Serpin_sf_1"/>
</dbReference>
<dbReference type="Pfam" id="PF00079">
    <property type="entry name" value="Serpin"/>
    <property type="match status" value="1"/>
</dbReference>
<dbReference type="KEGG" id="cbai:105073984"/>
<evidence type="ECO:0000256" key="2">
    <source>
        <dbReference type="ARBA" id="ARBA00022690"/>
    </source>
</evidence>
<dbReference type="SUPFAM" id="SSF56574">
    <property type="entry name" value="Serpins"/>
    <property type="match status" value="1"/>
</dbReference>
<dbReference type="PANTHER" id="PTHR11461">
    <property type="entry name" value="SERINE PROTEASE INHIBITOR, SERPIN"/>
    <property type="match status" value="1"/>
</dbReference>
<dbReference type="FunFam" id="2.30.39.10:FF:000001">
    <property type="entry name" value="Serpin family B member 2"/>
    <property type="match status" value="1"/>
</dbReference>
<dbReference type="RefSeq" id="XP_010959722.3">
    <property type="nucleotide sequence ID" value="XM_010961420.3"/>
</dbReference>
<keyword evidence="3" id="KW-0722">Serine protease inhibitor</keyword>
<sequence length="260" mass="28890">MGQNQMQTNETNSHSMTDQERSHSVTLPKGEIKDLLLPNSLTASDQLVLVNAISYRGTWKYAFQKDQTTAMAFRLDESQSKPVQMMRLQGLLKLGSIKEPQVQVLEMPDAEDHLSMVIVLPSEDVGLGRVTREITYEKLNNWLGSANMKDAAVVLHLPQLRLDGYHQDLTSILAALGMTDVFDLSRANLSGITAGGGLVVSKIIHKATLEVTESGSESTFTNQTSKAENPEIFKVDRPFLLFILHKETKMILFYGRVSTP</sequence>
<comment type="similarity">
    <text evidence="1">Belongs to the serpin family. Ov-serpin subfamily.</text>
</comment>
<keyword evidence="4" id="KW-1185">Reference proteome</keyword>
<accession>A0A9W3EYP4</accession>
<dbReference type="SMART" id="SM00093">
    <property type="entry name" value="SERPIN"/>
    <property type="match status" value="1"/>
</dbReference>
<name>A0A9W3EYP4_CAMBA</name>
<dbReference type="PANTHER" id="PTHR11461:SF323">
    <property type="entry name" value="SERPIN DOMAIN-CONTAINING PROTEIN"/>
    <property type="match status" value="1"/>
</dbReference>
<proteinExistence type="inferred from homology"/>
<dbReference type="AlphaFoldDB" id="A0A9W3EYP4"/>
<dbReference type="InterPro" id="IPR023795">
    <property type="entry name" value="Serpin_CS"/>
</dbReference>
<dbReference type="GO" id="GO:0004867">
    <property type="term" value="F:serine-type endopeptidase inhibitor activity"/>
    <property type="evidence" value="ECO:0007669"/>
    <property type="project" value="UniProtKB-KW"/>
</dbReference>
<evidence type="ECO:0000313" key="5">
    <source>
        <dbReference type="RefSeq" id="XP_010959722.3"/>
    </source>
</evidence>
<dbReference type="InterPro" id="IPR042185">
    <property type="entry name" value="Serpin_sf_2"/>
</dbReference>
<evidence type="ECO:0000313" key="4">
    <source>
        <dbReference type="Proteomes" id="UP001732780"/>
    </source>
</evidence>
<dbReference type="InterPro" id="IPR036186">
    <property type="entry name" value="Serpin_sf"/>
</dbReference>
<evidence type="ECO:0000256" key="3">
    <source>
        <dbReference type="ARBA" id="ARBA00022900"/>
    </source>
</evidence>
<dbReference type="Gene3D" id="3.30.497.10">
    <property type="entry name" value="Antithrombin, subunit I, domain 2"/>
    <property type="match status" value="1"/>
</dbReference>
<dbReference type="InterPro" id="IPR023796">
    <property type="entry name" value="Serpin_dom"/>
</dbReference>